<evidence type="ECO:0000256" key="2">
    <source>
        <dbReference type="SAM" id="Phobius"/>
    </source>
</evidence>
<keyword evidence="2" id="KW-0812">Transmembrane</keyword>
<name>A0A2N5EPZ7_9GAMM</name>
<gene>
    <name evidence="3" type="ORF">CYR34_07325</name>
</gene>
<dbReference type="EMBL" id="PJZK01000005">
    <property type="protein sequence ID" value="PLR51486.1"/>
    <property type="molecule type" value="Genomic_DNA"/>
</dbReference>
<dbReference type="NCBIfam" id="NF007987">
    <property type="entry name" value="PRK10715.1"/>
    <property type="match status" value="1"/>
</dbReference>
<evidence type="ECO:0000313" key="4">
    <source>
        <dbReference type="Proteomes" id="UP000234626"/>
    </source>
</evidence>
<feature type="transmembrane region" description="Helical" evidence="2">
    <location>
        <begin position="323"/>
        <end position="343"/>
    </location>
</feature>
<comment type="caution">
    <text evidence="3">The sequence shown here is derived from an EMBL/GenBank/DDBJ whole genome shotgun (WGS) entry which is preliminary data.</text>
</comment>
<sequence>MQPLSGPGTPPVSDRPLPSAKTGPTPPGENQPLTPAQRTTLEKLVVKIMALTPMKAAELWASLRHDLHVPNEGEISAGQFPQAEQNLQNRLSSAQESHATRQLLQQLTELLPLGNNRQAVSDFIRQNFGHTVLSQLSHEQLHQVLALIQTGGLTIPPPQQTPVMDRPVLPAEQRSLQQQVARLSAATGEKPAKLWQELFNLVGVSTNDPMPARHFQVITQYLQARHTLSQQTSPTLHSLHGALKHPASPEEQQQLTEYAQTQFNAGPLTPLTAAQLHDLLGMLFSRRVDRSVTSASMVQSAAAAPQPLVNPLIALLPPQLQGLGGAPLLFAALLVVLILLWLVF</sequence>
<keyword evidence="3" id="KW-0969">Cilium</keyword>
<protein>
    <submittedName>
        <fullName evidence="3">Flagella biosynthesis regulator Flk</fullName>
    </submittedName>
</protein>
<reference evidence="3 4" key="1">
    <citation type="submission" date="2017-12" db="EMBL/GenBank/DDBJ databases">
        <title>Characterization of six clinical isolates of Enterochimera gen. nov., a novel genus of the Yersiniaciae family and the three species Enterochimera arupensis sp. nov., Enterochimera coloradensis sp. nov, and Enterochimera californica sp. nov.</title>
        <authorList>
            <person name="Rossi A."/>
            <person name="Fisher M."/>
        </authorList>
    </citation>
    <scope>NUCLEOTIDE SEQUENCE [LARGE SCALE GENOMIC DNA]</scope>
    <source>
        <strain evidence="3 4">2016Iso1</strain>
    </source>
</reference>
<organism evidence="3 4">
    <name type="scientific">Chimaeribacter arupi</name>
    <dbReference type="NCBI Taxonomy" id="2060066"/>
    <lineage>
        <taxon>Bacteria</taxon>
        <taxon>Pseudomonadati</taxon>
        <taxon>Pseudomonadota</taxon>
        <taxon>Gammaproteobacteria</taxon>
        <taxon>Enterobacterales</taxon>
        <taxon>Yersiniaceae</taxon>
        <taxon>Chimaeribacter</taxon>
    </lineage>
</organism>
<keyword evidence="4" id="KW-1185">Reference proteome</keyword>
<dbReference type="GO" id="GO:0016020">
    <property type="term" value="C:membrane"/>
    <property type="evidence" value="ECO:0007669"/>
    <property type="project" value="InterPro"/>
</dbReference>
<keyword evidence="2" id="KW-1133">Transmembrane helix</keyword>
<dbReference type="AlphaFoldDB" id="A0A2N5EPZ7"/>
<evidence type="ECO:0000313" key="3">
    <source>
        <dbReference type="EMBL" id="PLR51486.1"/>
    </source>
</evidence>
<dbReference type="Proteomes" id="UP000234626">
    <property type="component" value="Unassembled WGS sequence"/>
</dbReference>
<dbReference type="RefSeq" id="WP_072930602.1">
    <property type="nucleotide sequence ID" value="NZ_CP119395.1"/>
</dbReference>
<keyword evidence="3" id="KW-0282">Flagellum</keyword>
<feature type="region of interest" description="Disordered" evidence="1">
    <location>
        <begin position="1"/>
        <end position="38"/>
    </location>
</feature>
<accession>A0A2N5EPZ7</accession>
<proteinExistence type="predicted"/>
<dbReference type="GO" id="GO:0010468">
    <property type="term" value="P:regulation of gene expression"/>
    <property type="evidence" value="ECO:0007669"/>
    <property type="project" value="InterPro"/>
</dbReference>
<dbReference type="OrthoDB" id="6497287at2"/>
<evidence type="ECO:0000256" key="1">
    <source>
        <dbReference type="SAM" id="MobiDB-lite"/>
    </source>
</evidence>
<keyword evidence="2" id="KW-0472">Membrane</keyword>
<keyword evidence="3" id="KW-0966">Cell projection</keyword>
<dbReference type="InterPro" id="IPR023597">
    <property type="entry name" value="Flagellar_regulator_Flk"/>
</dbReference>